<dbReference type="EC" id="1.8.4.11" evidence="4"/>
<keyword evidence="5" id="KW-0732">Signal</keyword>
<evidence type="ECO:0000256" key="2">
    <source>
        <dbReference type="ARBA" id="ARBA00047806"/>
    </source>
</evidence>
<evidence type="ECO:0000256" key="3">
    <source>
        <dbReference type="ARBA" id="ARBA00048782"/>
    </source>
</evidence>
<dbReference type="PANTHER" id="PTHR43774">
    <property type="entry name" value="PEPTIDE METHIONINE SULFOXIDE REDUCTASE"/>
    <property type="match status" value="1"/>
</dbReference>
<proteinExistence type="inferred from homology"/>
<evidence type="ECO:0000256" key="5">
    <source>
        <dbReference type="SAM" id="SignalP"/>
    </source>
</evidence>
<dbReference type="Gene3D" id="3.30.1060.10">
    <property type="entry name" value="Peptide methionine sulphoxide reductase MsrA"/>
    <property type="match status" value="1"/>
</dbReference>
<dbReference type="AlphaFoldDB" id="A0A6I4T538"/>
<organism evidence="7 8">
    <name type="scientific">Altericroceibacterium endophyticum</name>
    <dbReference type="NCBI Taxonomy" id="1808508"/>
    <lineage>
        <taxon>Bacteria</taxon>
        <taxon>Pseudomonadati</taxon>
        <taxon>Pseudomonadota</taxon>
        <taxon>Alphaproteobacteria</taxon>
        <taxon>Sphingomonadales</taxon>
        <taxon>Erythrobacteraceae</taxon>
        <taxon>Altericroceibacterium</taxon>
    </lineage>
</organism>
<dbReference type="SUPFAM" id="SSF55068">
    <property type="entry name" value="Peptide methionine sulfoxide reductase"/>
    <property type="match status" value="1"/>
</dbReference>
<feature type="active site" evidence="4">
    <location>
        <position position="52"/>
    </location>
</feature>
<comment type="caution">
    <text evidence="7">The sequence shown here is derived from an EMBL/GenBank/DDBJ whole genome shotgun (WGS) entry which is preliminary data.</text>
</comment>
<accession>A0A6I4T538</accession>
<evidence type="ECO:0000313" key="7">
    <source>
        <dbReference type="EMBL" id="MXO65539.1"/>
    </source>
</evidence>
<dbReference type="RefSeq" id="WP_160735998.1">
    <property type="nucleotide sequence ID" value="NZ_WTYT01000003.1"/>
</dbReference>
<dbReference type="HAMAP" id="MF_01401">
    <property type="entry name" value="MsrA"/>
    <property type="match status" value="1"/>
</dbReference>
<dbReference type="InterPro" id="IPR002569">
    <property type="entry name" value="Met_Sox_Rdtase_MsrA_dom"/>
</dbReference>
<reference evidence="7 8" key="1">
    <citation type="submission" date="2019-12" db="EMBL/GenBank/DDBJ databases">
        <title>Genomic-based taxomic classification of the family Erythrobacteraceae.</title>
        <authorList>
            <person name="Xu L."/>
        </authorList>
    </citation>
    <scope>NUCLEOTIDE SEQUENCE [LARGE SCALE GENOMIC DNA]</scope>
    <source>
        <strain evidence="7 8">LMG 29518</strain>
    </source>
</reference>
<dbReference type="GO" id="GO:0008113">
    <property type="term" value="F:peptide-methionine (S)-S-oxide reductase activity"/>
    <property type="evidence" value="ECO:0007669"/>
    <property type="project" value="UniProtKB-UniRule"/>
</dbReference>
<dbReference type="InterPro" id="IPR036509">
    <property type="entry name" value="Met_Sox_Rdtase_MsrA_sf"/>
</dbReference>
<feature type="signal peptide" evidence="5">
    <location>
        <begin position="1"/>
        <end position="23"/>
    </location>
</feature>
<sequence>MRLPIPLLAAALALGACQNSAQAAENIKHAPAASIVIDEGKGLQTAIFAGGCFWGVEGVFSHMKGVKSAIAGYHGGSRANASYRAVSSGKTAHAEAVKVTYDPAVVRYDQLLRVFFSVIADPTLKDRQGPDVGSQYRAALIPLGADQRRVATAYLKQMERSGIWSRPIVTRIEAPRTFYKAESSHQDFMRLNPNNPYIRRWDRPKVDALHRLYPDLYQTRFVRD</sequence>
<dbReference type="EMBL" id="WTYT01000003">
    <property type="protein sequence ID" value="MXO65539.1"/>
    <property type="molecule type" value="Genomic_DNA"/>
</dbReference>
<evidence type="ECO:0000259" key="6">
    <source>
        <dbReference type="Pfam" id="PF01625"/>
    </source>
</evidence>
<dbReference type="PANTHER" id="PTHR43774:SF1">
    <property type="entry name" value="PEPTIDE METHIONINE SULFOXIDE REDUCTASE MSRA 2"/>
    <property type="match status" value="1"/>
</dbReference>
<comment type="function">
    <text evidence="4">Has an important function as a repair enzyme for proteins that have been inactivated by oxidation. Catalyzes the reversible oxidation-reduction of methionine sulfoxide in proteins to methionine.</text>
</comment>
<comment type="similarity">
    <text evidence="4">Belongs to the MsrA Met sulfoxide reductase family.</text>
</comment>
<name>A0A6I4T538_9SPHN</name>
<dbReference type="OrthoDB" id="4174719at2"/>
<dbReference type="PROSITE" id="PS51257">
    <property type="entry name" value="PROKAR_LIPOPROTEIN"/>
    <property type="match status" value="1"/>
</dbReference>
<comment type="catalytic activity">
    <reaction evidence="2 4">
        <text>L-methionyl-[protein] + [thioredoxin]-disulfide + H2O = L-methionyl-(S)-S-oxide-[protein] + [thioredoxin]-dithiol</text>
        <dbReference type="Rhea" id="RHEA:14217"/>
        <dbReference type="Rhea" id="RHEA-COMP:10698"/>
        <dbReference type="Rhea" id="RHEA-COMP:10700"/>
        <dbReference type="Rhea" id="RHEA-COMP:12313"/>
        <dbReference type="Rhea" id="RHEA-COMP:12315"/>
        <dbReference type="ChEBI" id="CHEBI:15377"/>
        <dbReference type="ChEBI" id="CHEBI:16044"/>
        <dbReference type="ChEBI" id="CHEBI:29950"/>
        <dbReference type="ChEBI" id="CHEBI:44120"/>
        <dbReference type="ChEBI" id="CHEBI:50058"/>
        <dbReference type="EC" id="1.8.4.11"/>
    </reaction>
</comment>
<keyword evidence="8" id="KW-1185">Reference proteome</keyword>
<protein>
    <recommendedName>
        <fullName evidence="4">Peptide methionine sulfoxide reductase MsrA</fullName>
        <shortName evidence="4">Protein-methionine-S-oxide reductase</shortName>
        <ecNumber evidence="4">1.8.4.11</ecNumber>
    </recommendedName>
    <alternativeName>
        <fullName evidence="4">Peptide-methionine (S)-S-oxide reductase</fullName>
        <shortName evidence="4">Peptide Met(O) reductase</shortName>
    </alternativeName>
</protein>
<evidence type="ECO:0000256" key="1">
    <source>
        <dbReference type="ARBA" id="ARBA00023002"/>
    </source>
</evidence>
<dbReference type="NCBIfam" id="TIGR00401">
    <property type="entry name" value="msrA"/>
    <property type="match status" value="1"/>
</dbReference>
<evidence type="ECO:0000256" key="4">
    <source>
        <dbReference type="HAMAP-Rule" id="MF_01401"/>
    </source>
</evidence>
<dbReference type="Pfam" id="PF01625">
    <property type="entry name" value="PMSR"/>
    <property type="match status" value="1"/>
</dbReference>
<keyword evidence="1 4" id="KW-0560">Oxidoreductase</keyword>
<dbReference type="Proteomes" id="UP000438476">
    <property type="component" value="Unassembled WGS sequence"/>
</dbReference>
<feature type="chain" id="PRO_5026089621" description="Peptide methionine sulfoxide reductase MsrA" evidence="5">
    <location>
        <begin position="24"/>
        <end position="224"/>
    </location>
</feature>
<comment type="catalytic activity">
    <reaction evidence="3 4">
        <text>[thioredoxin]-disulfide + L-methionine + H2O = L-methionine (S)-S-oxide + [thioredoxin]-dithiol</text>
        <dbReference type="Rhea" id="RHEA:19993"/>
        <dbReference type="Rhea" id="RHEA-COMP:10698"/>
        <dbReference type="Rhea" id="RHEA-COMP:10700"/>
        <dbReference type="ChEBI" id="CHEBI:15377"/>
        <dbReference type="ChEBI" id="CHEBI:29950"/>
        <dbReference type="ChEBI" id="CHEBI:50058"/>
        <dbReference type="ChEBI" id="CHEBI:57844"/>
        <dbReference type="ChEBI" id="CHEBI:58772"/>
        <dbReference type="EC" id="1.8.4.11"/>
    </reaction>
</comment>
<evidence type="ECO:0000313" key="8">
    <source>
        <dbReference type="Proteomes" id="UP000438476"/>
    </source>
</evidence>
<feature type="domain" description="Peptide methionine sulphoxide reductase MsrA" evidence="6">
    <location>
        <begin position="45"/>
        <end position="197"/>
    </location>
</feature>
<gene>
    <name evidence="4 7" type="primary">msrA</name>
    <name evidence="7" type="ORF">GRI91_07215</name>
</gene>